<organism evidence="1">
    <name type="scientific">Leptotrichia alba</name>
    <dbReference type="NCBI Taxonomy" id="3239304"/>
    <lineage>
        <taxon>Bacteria</taxon>
        <taxon>Fusobacteriati</taxon>
        <taxon>Fusobacteriota</taxon>
        <taxon>Fusobacteriia</taxon>
        <taxon>Fusobacteriales</taxon>
        <taxon>Leptotrichiaceae</taxon>
        <taxon>Leptotrichia</taxon>
    </lineage>
</organism>
<gene>
    <name evidence="1" type="ORF">AB8B28_11985</name>
</gene>
<geneLocation type="plasmid" evidence="1">
    <name>unnamed1</name>
</geneLocation>
<dbReference type="RefSeq" id="WP_369717611.1">
    <property type="nucleotide sequence ID" value="NZ_CP165648.1"/>
</dbReference>
<keyword evidence="1" id="KW-0614">Plasmid</keyword>
<evidence type="ECO:0000313" key="1">
    <source>
        <dbReference type="EMBL" id="XDU63492.1"/>
    </source>
</evidence>
<sequence length="190" mass="21877">MRKTKYFIMAFIFLLFLNSCGYLQYAYEQAVVAAGGTPSTYTDGDADSYRKDGPQAIYNPKYKQKIELLLQDIVNRGLTEKNIYYVDGKEITLWLPEGVVIGKYTQTLKDARTGYGLPFRFDYEETCPGRIIENSMNNIYSGLKSISNLNEYISIYSYETEKSYKNAKEILKKIKEKNGFTHNCVDGKFE</sequence>
<dbReference type="AlphaFoldDB" id="A0AB39V888"/>
<proteinExistence type="predicted"/>
<reference evidence="1" key="1">
    <citation type="submission" date="2024-07" db="EMBL/GenBank/DDBJ databases">
        <authorList>
            <person name="Li X.-J."/>
            <person name="Wang X."/>
        </authorList>
    </citation>
    <scope>NUCLEOTIDE SEQUENCE</scope>
    <source>
        <strain evidence="1">HSP-536</strain>
        <plasmid evidence="1">unnamed1</plasmid>
    </source>
</reference>
<name>A0AB39V888_9FUSO</name>
<evidence type="ECO:0008006" key="2">
    <source>
        <dbReference type="Google" id="ProtNLM"/>
    </source>
</evidence>
<dbReference type="EMBL" id="CP165648">
    <property type="protein sequence ID" value="XDU63492.1"/>
    <property type="molecule type" value="Genomic_DNA"/>
</dbReference>
<accession>A0AB39V888</accession>
<protein>
    <recommendedName>
        <fullName evidence="2">Lipoprotein</fullName>
    </recommendedName>
</protein>
<dbReference type="KEGG" id="lala:AB8B28_11985"/>